<feature type="domain" description="Beta-lactamase-related" evidence="3">
    <location>
        <begin position="51"/>
        <end position="368"/>
    </location>
</feature>
<dbReference type="OrthoDB" id="4281716at2"/>
<protein>
    <recommendedName>
        <fullName evidence="3">Beta-lactamase-related domain-containing protein</fullName>
    </recommendedName>
</protein>
<keyword evidence="1" id="KW-1133">Transmembrane helix</keyword>
<dbReference type="SUPFAM" id="SSF56601">
    <property type="entry name" value="beta-lactamase/transpeptidase-like"/>
    <property type="match status" value="1"/>
</dbReference>
<reference evidence="4 5" key="1">
    <citation type="submission" date="2016-10" db="EMBL/GenBank/DDBJ databases">
        <title>Genome sequence of Streptomyces gilvigriseus MUSC 26.</title>
        <authorList>
            <person name="Lee L.-H."/>
            <person name="Ser H.-L."/>
        </authorList>
    </citation>
    <scope>NUCLEOTIDE SEQUENCE [LARGE SCALE GENOMIC DNA]</scope>
    <source>
        <strain evidence="4 5">MUSC 26</strain>
    </source>
</reference>
<feature type="transmembrane region" description="Helical" evidence="1">
    <location>
        <begin position="508"/>
        <end position="531"/>
    </location>
</feature>
<feature type="transmembrane region" description="Helical" evidence="1">
    <location>
        <begin position="552"/>
        <end position="572"/>
    </location>
</feature>
<dbReference type="PANTHER" id="PTHR46825">
    <property type="entry name" value="D-ALANYL-D-ALANINE-CARBOXYPEPTIDASE/ENDOPEPTIDASE AMPH"/>
    <property type="match status" value="1"/>
</dbReference>
<dbReference type="Pfam" id="PF00144">
    <property type="entry name" value="Beta-lactamase"/>
    <property type="match status" value="1"/>
</dbReference>
<organism evidence="4 5">
    <name type="scientific">Mangrovactinospora gilvigrisea</name>
    <dbReference type="NCBI Taxonomy" id="1428644"/>
    <lineage>
        <taxon>Bacteria</taxon>
        <taxon>Bacillati</taxon>
        <taxon>Actinomycetota</taxon>
        <taxon>Actinomycetes</taxon>
        <taxon>Kitasatosporales</taxon>
        <taxon>Streptomycetaceae</taxon>
        <taxon>Mangrovactinospora</taxon>
    </lineage>
</organism>
<dbReference type="PANTHER" id="PTHR46825:SF9">
    <property type="entry name" value="BETA-LACTAMASE-RELATED DOMAIN-CONTAINING PROTEIN"/>
    <property type="match status" value="1"/>
</dbReference>
<evidence type="ECO:0000256" key="1">
    <source>
        <dbReference type="SAM" id="Phobius"/>
    </source>
</evidence>
<keyword evidence="1" id="KW-0472">Membrane</keyword>
<proteinExistence type="predicted"/>
<dbReference type="InterPro" id="IPR001466">
    <property type="entry name" value="Beta-lactam-related"/>
</dbReference>
<dbReference type="InterPro" id="IPR012338">
    <property type="entry name" value="Beta-lactam/transpept-like"/>
</dbReference>
<evidence type="ECO:0000313" key="4">
    <source>
        <dbReference type="EMBL" id="OIV38153.1"/>
    </source>
</evidence>
<keyword evidence="1" id="KW-0812">Transmembrane</keyword>
<dbReference type="EMBL" id="MLCF01000028">
    <property type="protein sequence ID" value="OIV38153.1"/>
    <property type="molecule type" value="Genomic_DNA"/>
</dbReference>
<dbReference type="RefSeq" id="WP_071655856.1">
    <property type="nucleotide sequence ID" value="NZ_MLCF01000028.1"/>
</dbReference>
<dbReference type="STRING" id="1428644.BIV57_07170"/>
<sequence>MRILPMTAAAALAAGAVLLPAPAARAAAPLSAPAAAVRTGTAPTAALERTVDRAVADRLAADRIPGAAVTVVSGGRTVLAKGYGVADTASKRRVDADRTGFFLGSLGKLFTAQAASQLAVAGKVDPKADVNRYLRRAAVPDTYPGRPVTLDNLLTHTGGFDSDIVGRNRARAAQVEPLAEGLTERRPARVRPPGTLAAYDNYGFALAGEVVAEASGESFPGYLDRHVFGPLGMTGSTAAQPGPASITGSLARGYRPSGDSGWTRDLGQYGSWSPAGPGIVSTAADMGRWMRGQLGADPAARLMQRAHFRGDPRLPGLGYGFEEWRRGALAGWFKDGDIPGFHSNLLLLPRQHVGVFVVFNGDGTDGTASWDGKRVIDAVADALAPGAGAPAPVHRAVGVDAGRYAGTYRPARVSRHSLMKVEALVGSVTVRRDGGGGDGGGDGGGLVTDGLSLDPEHTVQHWVPLGEGMFQERGGTARIAFPGTGGVLVSSVMPSTAYQKVTWSQSPALHMALLAGGGGVLALGAVAYPVTALVRRVRRRPAHAAGARAARMAAALAGVVALGFAGAFAAVVGDGNAMMEMVPLGSPLLSVVTWLGATVVGLCAVVLAGAVTAWCRGWWTRLGRLALTATALAGAAASAVLLTYHLAVV</sequence>
<comment type="caution">
    <text evidence="4">The sequence shown here is derived from an EMBL/GenBank/DDBJ whole genome shotgun (WGS) entry which is preliminary data.</text>
</comment>
<feature type="transmembrane region" description="Helical" evidence="1">
    <location>
        <begin position="625"/>
        <end position="647"/>
    </location>
</feature>
<accession>A0A1J7BXE2</accession>
<evidence type="ECO:0000259" key="3">
    <source>
        <dbReference type="Pfam" id="PF00144"/>
    </source>
</evidence>
<dbReference type="AlphaFoldDB" id="A0A1J7BXE2"/>
<dbReference type="Gene3D" id="3.40.710.10">
    <property type="entry name" value="DD-peptidase/beta-lactamase superfamily"/>
    <property type="match status" value="1"/>
</dbReference>
<dbReference type="Proteomes" id="UP000243342">
    <property type="component" value="Unassembled WGS sequence"/>
</dbReference>
<gene>
    <name evidence="4" type="ORF">BIV57_07170</name>
</gene>
<evidence type="ECO:0000256" key="2">
    <source>
        <dbReference type="SAM" id="SignalP"/>
    </source>
</evidence>
<feature type="chain" id="PRO_5009643765" description="Beta-lactamase-related domain-containing protein" evidence="2">
    <location>
        <begin position="27"/>
        <end position="649"/>
    </location>
</feature>
<feature type="transmembrane region" description="Helical" evidence="1">
    <location>
        <begin position="592"/>
        <end position="613"/>
    </location>
</feature>
<keyword evidence="5" id="KW-1185">Reference proteome</keyword>
<evidence type="ECO:0000313" key="5">
    <source>
        <dbReference type="Proteomes" id="UP000243342"/>
    </source>
</evidence>
<keyword evidence="2" id="KW-0732">Signal</keyword>
<feature type="signal peptide" evidence="2">
    <location>
        <begin position="1"/>
        <end position="26"/>
    </location>
</feature>
<dbReference type="InterPro" id="IPR050491">
    <property type="entry name" value="AmpC-like"/>
</dbReference>
<name>A0A1J7BXE2_9ACTN</name>